<sequence length="384" mass="42354">MKNFRKIILIILAGILSFGVYKSFKKTESPDTVRAFGDLSVTYLTVPLGAPIFSLNNMAPGDPPETRDIVVTNSSPVDKFVAVRGIRTGGIGGSPQLENVLDIVISEGGTDLYGGIVGAKTVKDFFDASDIISHPNGIPLSTVGSGHDKTYKIKVTFPSSAGNPFQNKSVIFDLTFGIVTGNNVVINEVYYKVDRRHGLDGTRNDENCRERERGNNKNKEKDDDDDKNDRKDCDEKGKRNGINDEWIELYNPTDRDISLKNWTLIDNWGVATKINANKIIKKNGFALISKDASLWRFWNENRDAIKIELGRRIGNGLDNSGDRLILKNSLGAEVDFVAWGNDIFRWNPAVLNLSLGSSIERLAPGLNSDSPIDWHSQTPPSPGS</sequence>
<accession>A0A1F7YDH0</accession>
<dbReference type="SUPFAM" id="SSF74853">
    <property type="entry name" value="Lamin A/C globular tail domain"/>
    <property type="match status" value="1"/>
</dbReference>
<reference evidence="3 4" key="1">
    <citation type="journal article" date="2016" name="Nat. Commun.">
        <title>Thousands of microbial genomes shed light on interconnected biogeochemical processes in an aquifer system.</title>
        <authorList>
            <person name="Anantharaman K."/>
            <person name="Brown C.T."/>
            <person name="Hug L.A."/>
            <person name="Sharon I."/>
            <person name="Castelle C.J."/>
            <person name="Probst A.J."/>
            <person name="Thomas B.C."/>
            <person name="Singh A."/>
            <person name="Wilkins M.J."/>
            <person name="Karaoz U."/>
            <person name="Brodie E.L."/>
            <person name="Williams K.H."/>
            <person name="Hubbard S.S."/>
            <person name="Banfield J.F."/>
        </authorList>
    </citation>
    <scope>NUCLEOTIDE SEQUENCE [LARGE SCALE GENOMIC DNA]</scope>
</reference>
<organism evidence="3 4">
    <name type="scientific">Candidatus Woesebacteria bacterium RIFCSPHIGHO2_01_FULL_39_28</name>
    <dbReference type="NCBI Taxonomy" id="1802496"/>
    <lineage>
        <taxon>Bacteria</taxon>
        <taxon>Candidatus Woeseibacteriota</taxon>
    </lineage>
</organism>
<feature type="region of interest" description="Disordered" evidence="1">
    <location>
        <begin position="201"/>
        <end position="237"/>
    </location>
</feature>
<name>A0A1F7YDH0_9BACT</name>
<dbReference type="InterPro" id="IPR001322">
    <property type="entry name" value="Lamin_tail_dom"/>
</dbReference>
<dbReference type="InterPro" id="IPR036415">
    <property type="entry name" value="Lamin_tail_dom_sf"/>
</dbReference>
<evidence type="ECO:0000313" key="4">
    <source>
        <dbReference type="Proteomes" id="UP000178851"/>
    </source>
</evidence>
<dbReference type="Proteomes" id="UP000178851">
    <property type="component" value="Unassembled WGS sequence"/>
</dbReference>
<dbReference type="Pfam" id="PF00932">
    <property type="entry name" value="LTD"/>
    <property type="match status" value="1"/>
</dbReference>
<feature type="domain" description="LTD" evidence="2">
    <location>
        <begin position="234"/>
        <end position="340"/>
    </location>
</feature>
<comment type="caution">
    <text evidence="3">The sequence shown here is derived from an EMBL/GenBank/DDBJ whole genome shotgun (WGS) entry which is preliminary data.</text>
</comment>
<evidence type="ECO:0000259" key="2">
    <source>
        <dbReference type="Pfam" id="PF00932"/>
    </source>
</evidence>
<gene>
    <name evidence="3" type="ORF">A2627_02670</name>
</gene>
<proteinExistence type="predicted"/>
<evidence type="ECO:0000256" key="1">
    <source>
        <dbReference type="SAM" id="MobiDB-lite"/>
    </source>
</evidence>
<dbReference type="EMBL" id="MGGI01000026">
    <property type="protein sequence ID" value="OGM24678.1"/>
    <property type="molecule type" value="Genomic_DNA"/>
</dbReference>
<evidence type="ECO:0000313" key="3">
    <source>
        <dbReference type="EMBL" id="OGM24678.1"/>
    </source>
</evidence>
<dbReference type="AlphaFoldDB" id="A0A1F7YDH0"/>
<protein>
    <recommendedName>
        <fullName evidence="2">LTD domain-containing protein</fullName>
    </recommendedName>
</protein>